<evidence type="ECO:0000313" key="5">
    <source>
        <dbReference type="Proteomes" id="UP000241769"/>
    </source>
</evidence>
<feature type="domain" description="DH" evidence="2">
    <location>
        <begin position="574"/>
        <end position="754"/>
    </location>
</feature>
<organism evidence="4 5">
    <name type="scientific">Planoprotostelium fungivorum</name>
    <dbReference type="NCBI Taxonomy" id="1890364"/>
    <lineage>
        <taxon>Eukaryota</taxon>
        <taxon>Amoebozoa</taxon>
        <taxon>Evosea</taxon>
        <taxon>Variosea</taxon>
        <taxon>Cavosteliida</taxon>
        <taxon>Cavosteliaceae</taxon>
        <taxon>Planoprotostelium</taxon>
    </lineage>
</organism>
<dbReference type="STRING" id="1890364.A0A2P6NPM3"/>
<dbReference type="InterPro" id="IPR000857">
    <property type="entry name" value="MyTH4_dom"/>
</dbReference>
<dbReference type="PANTHER" id="PTHR12673:SF159">
    <property type="entry name" value="LD03170P"/>
    <property type="match status" value="1"/>
</dbReference>
<dbReference type="InterPro" id="IPR011993">
    <property type="entry name" value="PH-like_dom_sf"/>
</dbReference>
<dbReference type="GO" id="GO:0005085">
    <property type="term" value="F:guanyl-nucleotide exchange factor activity"/>
    <property type="evidence" value="ECO:0007669"/>
    <property type="project" value="InterPro"/>
</dbReference>
<keyword evidence="5" id="KW-1185">Reference proteome</keyword>
<feature type="compositionally biased region" description="Low complexity" evidence="1">
    <location>
        <begin position="357"/>
        <end position="400"/>
    </location>
</feature>
<dbReference type="PANTHER" id="PTHR12673">
    <property type="entry name" value="FACIOGENITAL DYSPLASIA PROTEIN"/>
    <property type="match status" value="1"/>
</dbReference>
<dbReference type="Gene3D" id="1.25.40.530">
    <property type="entry name" value="MyTH4 domain"/>
    <property type="match status" value="1"/>
</dbReference>
<feature type="domain" description="MyTH4" evidence="3">
    <location>
        <begin position="973"/>
        <end position="1120"/>
    </location>
</feature>
<accession>A0A2P6NPM3</accession>
<dbReference type="GO" id="GO:0005737">
    <property type="term" value="C:cytoplasm"/>
    <property type="evidence" value="ECO:0007669"/>
    <property type="project" value="TreeGrafter"/>
</dbReference>
<dbReference type="InParanoid" id="A0A2P6NPM3"/>
<dbReference type="Gene3D" id="1.20.900.10">
    <property type="entry name" value="Dbl homology (DH) domain"/>
    <property type="match status" value="1"/>
</dbReference>
<feature type="region of interest" description="Disordered" evidence="1">
    <location>
        <begin position="336"/>
        <end position="413"/>
    </location>
</feature>
<dbReference type="InterPro" id="IPR038185">
    <property type="entry name" value="MyTH4_dom_sf"/>
</dbReference>
<sequence>MVLSSINTFLKANSLAIKRPPVASKDVAVIDHVSNLSFPMDCPWRSSLEVSPDGIIILRKETGYLEVAYANRIARKYIGLKRSTTLEGQTSNESSKSGENSTDLHTEGHLNENFWHLAVDALTEKKKSISLTSIGGKNNITRYIIKLSFIQINENFINAYLRGYKHEMNIRADVNIPTIDDFVWHQSLLREANTCGALIEMSPSQSDLRIVKTTKTFQSVVGGAITVGHWLSSHSNVSPENRKKWCDSLREGVGKIVTISPILLPDPANVHYVCARLRYLETVDTLTGALRVDTTPCESPNILYRYTITYQSSFSVKKPEDKTESESASAIKFASMSRATPNPTTEKNYHPASIKMTTSSPSITLSPTVQSVASSAPANPASPSVAVPANPASPSVAVPASPTPVSPGSNRPYKGVANILSFWQQKSQTPEPPQRPSRTPSQLVLNIPKPDKAVTHTPDLNKVSEALSREMNLSSPTMTEPKLTPRSPRTPREGKTSTPSQPISIPTEKSKKTPTPSPGTTGNFDGKSEDVTLDAKREISQNPEKMIQSLKLNRTVLCLLARRELRKRKKMHRYRTKVVEEITSTEEIYLRYLTRGVEFLNELRKTNICTPQDITTMFGPLESILKLSEILSADLRQCTENWNPSTPIGVIFVKYSKFFHTYGPYVQNFDAAGALTRQFQSDPEFHQLWVKMNPDLEKFPELFDIIIRPVQRIPRYKLLLTDLVKHTWKSHIDFVELHKAIDHLNKVALHVNDDKRKFDDSQKLVALRQKLSGQNTPDIVTPSRKYLREMDISVHNDHYEEGLSGKKRMVILCNDALIMIKPRQQQEKMETKSIRLNFKSITQFEDVLSVNAVGGADQLIEVVEKGSSKYYLEFPSVEEKQVWLNDMKALQQTARKERKKRFSAQGMELSDEDEEVHEVTTPQNFQRVKHQTIDLENLNKVLRWKWTTPDDRSRYFGKKGFFVKDATEDDFIFSVQPSKKWLTRSGKKYSKELTIMCKMIGCIMLDFPPAPGEDVGAMPGLMRNRMSGNQELTDEVLCQIIRQLNKHPFMKHCLNGWSLLLDMIHNHLYPSRNLEPFVRVFLNLYLDGDKLTPTTILASEASNLLDARPPPTQSSMSPLLRSFGRSSMRNSQRGEAISPHTRSESPINWKNTLRMVCTRCRGQKNEGDSATAMGLDVLHVRVCKMIQNSRQSYALDALDTDVADHSQVTVSLPSSAIALGSLVENFELTTHSSSKNEARMCLSRTLRITATYCANSRYCLRNRAVGILRRKGETPPYRNRTQEPTEIAPPMEALLSLSSEGVVLFASTDGVKINITFINPAALRYLSLNRDQVDSVCYSRRDGSSGPLSGKIWNVVAETLFEQQGQERRETIRLTSMNHTHQLQLRAITIPEQPNTVALFILENKSVLPLWQTDALSFEEQQWMSIVQGATTPIATLIKWNGDDESECVRSINTEREKDVEEIWPCIMKIWTSRMDICELRPGDKQLVRDNIKTRGGRGRETTTEPKLNTNRDLCVVVNRGGVAFIQKHTKNQVKSRKRVRLQDSTGSPLMTPRGSSSDVTLDVTQFDKNFDFDD</sequence>
<dbReference type="PROSITE" id="PS50010">
    <property type="entry name" value="DH_2"/>
    <property type="match status" value="1"/>
</dbReference>
<dbReference type="Gene3D" id="2.30.29.30">
    <property type="entry name" value="Pleckstrin-homology domain (PH domain)/Phosphotyrosine-binding domain (PTB)"/>
    <property type="match status" value="1"/>
</dbReference>
<evidence type="ECO:0000259" key="3">
    <source>
        <dbReference type="PROSITE" id="PS51016"/>
    </source>
</evidence>
<dbReference type="PROSITE" id="PS00741">
    <property type="entry name" value="DH_1"/>
    <property type="match status" value="1"/>
</dbReference>
<feature type="compositionally biased region" description="Polar residues" evidence="1">
    <location>
        <begin position="337"/>
        <end position="346"/>
    </location>
</feature>
<protein>
    <submittedName>
        <fullName evidence="4">Uncharacterized protein</fullName>
    </submittedName>
</protein>
<dbReference type="Pfam" id="PF00784">
    <property type="entry name" value="MyTH4"/>
    <property type="match status" value="1"/>
</dbReference>
<dbReference type="EMBL" id="MDYQ01000037">
    <property type="protein sequence ID" value="PRP85909.1"/>
    <property type="molecule type" value="Genomic_DNA"/>
</dbReference>
<dbReference type="InterPro" id="IPR051092">
    <property type="entry name" value="FYVE_RhoGEF_PH"/>
</dbReference>
<evidence type="ECO:0000259" key="2">
    <source>
        <dbReference type="PROSITE" id="PS50010"/>
    </source>
</evidence>
<name>A0A2P6NPM3_9EUKA</name>
<feature type="region of interest" description="Disordered" evidence="1">
    <location>
        <begin position="426"/>
        <end position="529"/>
    </location>
</feature>
<dbReference type="Proteomes" id="UP000241769">
    <property type="component" value="Unassembled WGS sequence"/>
</dbReference>
<dbReference type="InterPro" id="IPR035899">
    <property type="entry name" value="DBL_dom_sf"/>
</dbReference>
<dbReference type="PROSITE" id="PS51016">
    <property type="entry name" value="MYTH4"/>
    <property type="match status" value="1"/>
</dbReference>
<evidence type="ECO:0000256" key="1">
    <source>
        <dbReference type="SAM" id="MobiDB-lite"/>
    </source>
</evidence>
<dbReference type="InterPro" id="IPR001331">
    <property type="entry name" value="GDS_CDC24_CS"/>
</dbReference>
<dbReference type="InterPro" id="IPR000219">
    <property type="entry name" value="DH_dom"/>
</dbReference>
<dbReference type="CDD" id="cd00160">
    <property type="entry name" value="RhoGEF"/>
    <property type="match status" value="1"/>
</dbReference>
<feature type="region of interest" description="Disordered" evidence="1">
    <location>
        <begin position="1536"/>
        <end position="1559"/>
    </location>
</feature>
<dbReference type="SMART" id="SM00325">
    <property type="entry name" value="RhoGEF"/>
    <property type="match status" value="1"/>
</dbReference>
<dbReference type="SUPFAM" id="SSF48065">
    <property type="entry name" value="DBL homology domain (DH-domain)"/>
    <property type="match status" value="1"/>
</dbReference>
<dbReference type="GO" id="GO:0035556">
    <property type="term" value="P:intracellular signal transduction"/>
    <property type="evidence" value="ECO:0007669"/>
    <property type="project" value="InterPro"/>
</dbReference>
<gene>
    <name evidence="4" type="ORF">PROFUN_06031</name>
</gene>
<dbReference type="OrthoDB" id="660555at2759"/>
<comment type="caution">
    <text evidence="4">The sequence shown here is derived from an EMBL/GenBank/DDBJ whole genome shotgun (WGS) entry which is preliminary data.</text>
</comment>
<dbReference type="Pfam" id="PF00621">
    <property type="entry name" value="RhoGEF"/>
    <property type="match status" value="1"/>
</dbReference>
<dbReference type="SUPFAM" id="SSF50729">
    <property type="entry name" value="PH domain-like"/>
    <property type="match status" value="1"/>
</dbReference>
<reference evidence="4 5" key="1">
    <citation type="journal article" date="2018" name="Genome Biol. Evol.">
        <title>Multiple Roots of Fruiting Body Formation in Amoebozoa.</title>
        <authorList>
            <person name="Hillmann F."/>
            <person name="Forbes G."/>
            <person name="Novohradska S."/>
            <person name="Ferling I."/>
            <person name="Riege K."/>
            <person name="Groth M."/>
            <person name="Westermann M."/>
            <person name="Marz M."/>
            <person name="Spaller T."/>
            <person name="Winckler T."/>
            <person name="Schaap P."/>
            <person name="Glockner G."/>
        </authorList>
    </citation>
    <scope>NUCLEOTIDE SEQUENCE [LARGE SCALE GENOMIC DNA]</scope>
    <source>
        <strain evidence="4 5">Jena</strain>
    </source>
</reference>
<dbReference type="CDD" id="cd00821">
    <property type="entry name" value="PH"/>
    <property type="match status" value="1"/>
</dbReference>
<feature type="compositionally biased region" description="Polar residues" evidence="1">
    <location>
        <begin position="1543"/>
        <end position="1559"/>
    </location>
</feature>
<proteinExistence type="predicted"/>
<dbReference type="GO" id="GO:0005856">
    <property type="term" value="C:cytoskeleton"/>
    <property type="evidence" value="ECO:0007669"/>
    <property type="project" value="InterPro"/>
</dbReference>
<evidence type="ECO:0000313" key="4">
    <source>
        <dbReference type="EMBL" id="PRP85909.1"/>
    </source>
</evidence>